<protein>
    <submittedName>
        <fullName evidence="2">Uncharacterized protein</fullName>
    </submittedName>
</protein>
<proteinExistence type="predicted"/>
<dbReference type="EMBL" id="JAUFPX010000017">
    <property type="protein sequence ID" value="MDN3592509.1"/>
    <property type="molecule type" value="Genomic_DNA"/>
</dbReference>
<comment type="caution">
    <text evidence="2">The sequence shown here is derived from an EMBL/GenBank/DDBJ whole genome shotgun (WGS) entry which is preliminary data.</text>
</comment>
<dbReference type="Proteomes" id="UP001224644">
    <property type="component" value="Unassembled WGS sequence"/>
</dbReference>
<name>A0ABT8BMQ9_9HYPH</name>
<gene>
    <name evidence="2" type="ORF">QWZ12_18110</name>
</gene>
<accession>A0ABT8BMQ9</accession>
<evidence type="ECO:0000256" key="1">
    <source>
        <dbReference type="SAM" id="MobiDB-lite"/>
    </source>
</evidence>
<feature type="region of interest" description="Disordered" evidence="1">
    <location>
        <begin position="1"/>
        <end position="50"/>
    </location>
</feature>
<evidence type="ECO:0000313" key="3">
    <source>
        <dbReference type="Proteomes" id="UP001224644"/>
    </source>
</evidence>
<evidence type="ECO:0000313" key="2">
    <source>
        <dbReference type="EMBL" id="MDN3592509.1"/>
    </source>
</evidence>
<organism evidence="2 3">
    <name type="scientific">Methylobacterium adhaesivum</name>
    <dbReference type="NCBI Taxonomy" id="333297"/>
    <lineage>
        <taxon>Bacteria</taxon>
        <taxon>Pseudomonadati</taxon>
        <taxon>Pseudomonadota</taxon>
        <taxon>Alphaproteobacteria</taxon>
        <taxon>Hyphomicrobiales</taxon>
        <taxon>Methylobacteriaceae</taxon>
        <taxon>Methylobacterium</taxon>
    </lineage>
</organism>
<feature type="region of interest" description="Disordered" evidence="1">
    <location>
        <begin position="138"/>
        <end position="165"/>
    </location>
</feature>
<dbReference type="RefSeq" id="WP_238228204.1">
    <property type="nucleotide sequence ID" value="NZ_BPQD01000041.1"/>
</dbReference>
<reference evidence="3" key="1">
    <citation type="journal article" date="2019" name="Int. J. Syst. Evol. Microbiol.">
        <title>The Global Catalogue of Microorganisms (GCM) 10K type strain sequencing project: providing services to taxonomists for standard genome sequencing and annotation.</title>
        <authorList>
            <consortium name="The Broad Institute Genomics Platform"/>
            <consortium name="The Broad Institute Genome Sequencing Center for Infectious Disease"/>
            <person name="Wu L."/>
            <person name="Ma J."/>
        </authorList>
    </citation>
    <scope>NUCLEOTIDE SEQUENCE [LARGE SCALE GENOMIC DNA]</scope>
    <source>
        <strain evidence="3">CECT 7069</strain>
    </source>
</reference>
<feature type="compositionally biased region" description="Low complexity" evidence="1">
    <location>
        <begin position="147"/>
        <end position="163"/>
    </location>
</feature>
<feature type="compositionally biased region" description="Polar residues" evidence="1">
    <location>
        <begin position="1"/>
        <end position="11"/>
    </location>
</feature>
<sequence>MISALTPNFPAQSQSNISSTNKSSDETIATLQDSPAKRKPAPIPIDTSDPTWNKYADLRKDGKLIARVFANGVTARLVGTRVSDTPVEGEDGIATMNARVKQLQELNGGTVEYFQLTQKANLSEASNSLITTQILAQNGDQASTQRPSAKSSSSPPDSIVPTSNSENYSKALDLYHLASIRVSEDLQKIYVNRVLQSNLSA</sequence>
<keyword evidence="3" id="KW-1185">Reference proteome</keyword>
<feature type="compositionally biased region" description="Low complexity" evidence="1">
    <location>
        <begin position="12"/>
        <end position="22"/>
    </location>
</feature>